<dbReference type="STRING" id="546871.SAMN04488543_0328"/>
<dbReference type="EMBL" id="LT629749">
    <property type="protein sequence ID" value="SDR75173.1"/>
    <property type="molecule type" value="Genomic_DNA"/>
</dbReference>
<keyword evidence="3" id="KW-1185">Reference proteome</keyword>
<reference evidence="2 3" key="1">
    <citation type="submission" date="2016-10" db="EMBL/GenBank/DDBJ databases">
        <authorList>
            <person name="de Groot N.N."/>
        </authorList>
    </citation>
    <scope>NUCLEOTIDE SEQUENCE [LARGE SCALE GENOMIC DNA]</scope>
    <source>
        <strain evidence="2 3">DSM 21741</strain>
    </source>
</reference>
<accession>A0A1H1LKQ3</accession>
<evidence type="ECO:0000313" key="2">
    <source>
        <dbReference type="EMBL" id="SDR75173.1"/>
    </source>
</evidence>
<keyword evidence="1" id="KW-0472">Membrane</keyword>
<dbReference type="RefSeq" id="WP_091409267.1">
    <property type="nucleotide sequence ID" value="NZ_LT629749.1"/>
</dbReference>
<sequence length="157" mass="16855">MTAGDGVRAAVLAVGVFLTALVIGLDLGHCLLLALAAVALLLLRETAVPDDDGWPPHDDGRTDAGARREVDRLSWGLHGFESRVDRRSLAHLRGIAARRLRWRDVDLDDPADAERARALLGADAHAALTADPAAPPRYDSFARAVLAVEQLTERTTP</sequence>
<dbReference type="AlphaFoldDB" id="A0A1H1LKQ3"/>
<evidence type="ECO:0000256" key="1">
    <source>
        <dbReference type="SAM" id="Phobius"/>
    </source>
</evidence>
<evidence type="ECO:0000313" key="3">
    <source>
        <dbReference type="Proteomes" id="UP000199092"/>
    </source>
</evidence>
<organism evidence="2 3">
    <name type="scientific">Friedmanniella luteola</name>
    <dbReference type="NCBI Taxonomy" id="546871"/>
    <lineage>
        <taxon>Bacteria</taxon>
        <taxon>Bacillati</taxon>
        <taxon>Actinomycetota</taxon>
        <taxon>Actinomycetes</taxon>
        <taxon>Propionibacteriales</taxon>
        <taxon>Nocardioidaceae</taxon>
        <taxon>Friedmanniella</taxon>
    </lineage>
</organism>
<gene>
    <name evidence="2" type="ORF">SAMN04488543_0328</name>
</gene>
<feature type="transmembrane region" description="Helical" evidence="1">
    <location>
        <begin position="12"/>
        <end position="43"/>
    </location>
</feature>
<protein>
    <submittedName>
        <fullName evidence="2">Uncharacterized protein</fullName>
    </submittedName>
</protein>
<dbReference type="Proteomes" id="UP000199092">
    <property type="component" value="Chromosome I"/>
</dbReference>
<name>A0A1H1LKQ3_9ACTN</name>
<proteinExistence type="predicted"/>
<keyword evidence="1" id="KW-1133">Transmembrane helix</keyword>
<dbReference type="OrthoDB" id="134165at85009"/>
<keyword evidence="1" id="KW-0812">Transmembrane</keyword>